<dbReference type="Proteomes" id="UP000294593">
    <property type="component" value="Unassembled WGS sequence"/>
</dbReference>
<name>A0A4R6RE63_9BURK</name>
<proteinExistence type="predicted"/>
<dbReference type="AlphaFoldDB" id="A0A4R6RE63"/>
<keyword evidence="3" id="KW-1185">Reference proteome</keyword>
<dbReference type="Gene3D" id="1.10.1200.10">
    <property type="entry name" value="ACP-like"/>
    <property type="match status" value="1"/>
</dbReference>
<dbReference type="OrthoDB" id="2625323at2"/>
<dbReference type="InterPro" id="IPR009081">
    <property type="entry name" value="PP-bd_ACP"/>
</dbReference>
<sequence length="84" mass="9280">MTAAIKDTVRAFITDSFLMGGEQAGFADGDSFLEHHIVDSTGFLELIMFLEETYGIEVTEDEMVPDNLDCLSAIEAYVQRKKAA</sequence>
<evidence type="ECO:0000259" key="1">
    <source>
        <dbReference type="PROSITE" id="PS50075"/>
    </source>
</evidence>
<feature type="domain" description="Carrier" evidence="1">
    <location>
        <begin position="3"/>
        <end position="82"/>
    </location>
</feature>
<dbReference type="RefSeq" id="WP_133607550.1">
    <property type="nucleotide sequence ID" value="NZ_JBASTO010000190.1"/>
</dbReference>
<organism evidence="2 3">
    <name type="scientific">Aquabacterium commune</name>
    <dbReference type="NCBI Taxonomy" id="70586"/>
    <lineage>
        <taxon>Bacteria</taxon>
        <taxon>Pseudomonadati</taxon>
        <taxon>Pseudomonadota</taxon>
        <taxon>Betaproteobacteria</taxon>
        <taxon>Burkholderiales</taxon>
        <taxon>Aquabacterium</taxon>
    </lineage>
</organism>
<protein>
    <submittedName>
        <fullName evidence="2">Acyl carrier protein</fullName>
    </submittedName>
</protein>
<evidence type="ECO:0000313" key="3">
    <source>
        <dbReference type="Proteomes" id="UP000294593"/>
    </source>
</evidence>
<accession>A0A4R6RE63</accession>
<evidence type="ECO:0000313" key="2">
    <source>
        <dbReference type="EMBL" id="TDP84500.1"/>
    </source>
</evidence>
<reference evidence="2 3" key="1">
    <citation type="submission" date="2019-03" db="EMBL/GenBank/DDBJ databases">
        <title>Genomic Encyclopedia of Type Strains, Phase IV (KMG-IV): sequencing the most valuable type-strain genomes for metagenomic binning, comparative biology and taxonomic classification.</title>
        <authorList>
            <person name="Goeker M."/>
        </authorList>
    </citation>
    <scope>NUCLEOTIDE SEQUENCE [LARGE SCALE GENOMIC DNA]</scope>
    <source>
        <strain evidence="2 3">DSM 11901</strain>
    </source>
</reference>
<dbReference type="InterPro" id="IPR036736">
    <property type="entry name" value="ACP-like_sf"/>
</dbReference>
<dbReference type="PROSITE" id="PS50075">
    <property type="entry name" value="CARRIER"/>
    <property type="match status" value="1"/>
</dbReference>
<dbReference type="EMBL" id="SNXW01000003">
    <property type="protein sequence ID" value="TDP84500.1"/>
    <property type="molecule type" value="Genomic_DNA"/>
</dbReference>
<comment type="caution">
    <text evidence="2">The sequence shown here is derived from an EMBL/GenBank/DDBJ whole genome shotgun (WGS) entry which is preliminary data.</text>
</comment>
<dbReference type="SUPFAM" id="SSF47336">
    <property type="entry name" value="ACP-like"/>
    <property type="match status" value="1"/>
</dbReference>
<gene>
    <name evidence="2" type="ORF">EV672_10368</name>
</gene>